<protein>
    <submittedName>
        <fullName evidence="2">Uncharacterized protein</fullName>
    </submittedName>
</protein>
<keyword evidence="3" id="KW-1185">Reference proteome</keyword>
<sequence length="102" mass="11223">MEEVVGIHEGFKLMDINNKDKILDGDLHIIMEALTINVHNGGVWQDQACLGKLDQGFCSYSDELHCVECVASPPSDQKLDSSFLSSSSHPWSNASHTAFLAF</sequence>
<gene>
    <name evidence="2" type="ORF">C1H46_001508</name>
</gene>
<evidence type="ECO:0000313" key="3">
    <source>
        <dbReference type="Proteomes" id="UP000315295"/>
    </source>
</evidence>
<organism evidence="2 3">
    <name type="scientific">Malus baccata</name>
    <name type="common">Siberian crab apple</name>
    <name type="synonym">Pyrus baccata</name>
    <dbReference type="NCBI Taxonomy" id="106549"/>
    <lineage>
        <taxon>Eukaryota</taxon>
        <taxon>Viridiplantae</taxon>
        <taxon>Streptophyta</taxon>
        <taxon>Embryophyta</taxon>
        <taxon>Tracheophyta</taxon>
        <taxon>Spermatophyta</taxon>
        <taxon>Magnoliopsida</taxon>
        <taxon>eudicotyledons</taxon>
        <taxon>Gunneridae</taxon>
        <taxon>Pentapetalae</taxon>
        <taxon>rosids</taxon>
        <taxon>fabids</taxon>
        <taxon>Rosales</taxon>
        <taxon>Rosaceae</taxon>
        <taxon>Amygdaloideae</taxon>
        <taxon>Maleae</taxon>
        <taxon>Malus</taxon>
    </lineage>
</organism>
<name>A0A540NPA4_MALBA</name>
<reference evidence="2 3" key="1">
    <citation type="journal article" date="2019" name="G3 (Bethesda)">
        <title>Sequencing of a Wild Apple (Malus baccata) Genome Unravels the Differences Between Cultivated and Wild Apple Species Regarding Disease Resistance and Cold Tolerance.</title>
        <authorList>
            <person name="Chen X."/>
        </authorList>
    </citation>
    <scope>NUCLEOTIDE SEQUENCE [LARGE SCALE GENOMIC DNA]</scope>
    <source>
        <strain evidence="3">cv. Shandingzi</strain>
        <tissue evidence="2">Leaves</tissue>
    </source>
</reference>
<evidence type="ECO:0000256" key="1">
    <source>
        <dbReference type="SAM" id="MobiDB-lite"/>
    </source>
</evidence>
<feature type="compositionally biased region" description="Low complexity" evidence="1">
    <location>
        <begin position="81"/>
        <end position="95"/>
    </location>
</feature>
<dbReference type="EMBL" id="VIEB01000015">
    <property type="protein sequence ID" value="TQE12862.1"/>
    <property type="molecule type" value="Genomic_DNA"/>
</dbReference>
<comment type="caution">
    <text evidence="2">The sequence shown here is derived from an EMBL/GenBank/DDBJ whole genome shotgun (WGS) entry which is preliminary data.</text>
</comment>
<feature type="region of interest" description="Disordered" evidence="1">
    <location>
        <begin position="80"/>
        <end position="102"/>
    </location>
</feature>
<dbReference type="AlphaFoldDB" id="A0A540NPA4"/>
<proteinExistence type="predicted"/>
<accession>A0A540NPA4</accession>
<evidence type="ECO:0000313" key="2">
    <source>
        <dbReference type="EMBL" id="TQE12862.1"/>
    </source>
</evidence>
<dbReference type="Proteomes" id="UP000315295">
    <property type="component" value="Unassembled WGS sequence"/>
</dbReference>